<dbReference type="Proteomes" id="UP000832011">
    <property type="component" value="Chromosome"/>
</dbReference>
<dbReference type="PROSITE" id="PS51257">
    <property type="entry name" value="PROKAR_LIPOPROTEIN"/>
    <property type="match status" value="1"/>
</dbReference>
<evidence type="ECO:0000313" key="3">
    <source>
        <dbReference type="Proteomes" id="UP000832011"/>
    </source>
</evidence>
<name>A0ABY4DXV7_9NEIS</name>
<organism evidence="2 3">
    <name type="scientific">Vitreoscilla massiliensis</name>
    <dbReference type="NCBI Taxonomy" id="1689272"/>
    <lineage>
        <taxon>Bacteria</taxon>
        <taxon>Pseudomonadati</taxon>
        <taxon>Pseudomonadota</taxon>
        <taxon>Betaproteobacteria</taxon>
        <taxon>Neisseriales</taxon>
        <taxon>Neisseriaceae</taxon>
        <taxon>Vitreoscilla</taxon>
    </lineage>
</organism>
<evidence type="ECO:0000256" key="1">
    <source>
        <dbReference type="SAM" id="MobiDB-lite"/>
    </source>
</evidence>
<sequence length="156" mass="16825">MNKFSALLLCGLLAACGGGVDSSKEPEKANESKPDMSQRETVFLSADTIFDESLDNQFAVAEKFKDKNVKTAFMLDGLSELPNGKPRLTAKYTDTKAAGVQSGNYPRMYAIMNSSDGLAALKVGEFVKVICENMDNSGVSSKYVLMFNNCNIAPDA</sequence>
<feature type="compositionally biased region" description="Basic and acidic residues" evidence="1">
    <location>
        <begin position="22"/>
        <end position="38"/>
    </location>
</feature>
<evidence type="ECO:0008006" key="4">
    <source>
        <dbReference type="Google" id="ProtNLM"/>
    </source>
</evidence>
<gene>
    <name evidence="2" type="ORF">LVJ82_10795</name>
</gene>
<protein>
    <recommendedName>
        <fullName evidence="4">Lipoprotein</fullName>
    </recommendedName>
</protein>
<dbReference type="EMBL" id="CP091511">
    <property type="protein sequence ID" value="UOO87980.1"/>
    <property type="molecule type" value="Genomic_DNA"/>
</dbReference>
<reference evidence="2 3" key="1">
    <citation type="journal article" date="2022" name="Res Sq">
        <title>Evolution of multicellular longitudinally dividing oral cavity symbionts (Neisseriaceae).</title>
        <authorList>
            <person name="Nyongesa S."/>
            <person name="Weber P."/>
            <person name="Bernet E."/>
            <person name="Pullido F."/>
            <person name="Nieckarz M."/>
            <person name="Delaby M."/>
            <person name="Nieves C."/>
            <person name="Viehboeck T."/>
            <person name="Krause N."/>
            <person name="Rivera-Millot A."/>
            <person name="Nakamura A."/>
            <person name="Vischer N."/>
            <person name="VanNieuwenhze M."/>
            <person name="Brun Y."/>
            <person name="Cava F."/>
            <person name="Bulgheresi S."/>
            <person name="Veyrier F."/>
        </authorList>
    </citation>
    <scope>NUCLEOTIDE SEQUENCE [LARGE SCALE GENOMIC DNA]</scope>
    <source>
        <strain evidence="2 3">SN4</strain>
    </source>
</reference>
<accession>A0ABY4DXV7</accession>
<feature type="region of interest" description="Disordered" evidence="1">
    <location>
        <begin position="19"/>
        <end position="38"/>
    </location>
</feature>
<keyword evidence="3" id="KW-1185">Reference proteome</keyword>
<dbReference type="RefSeq" id="WP_058356581.1">
    <property type="nucleotide sequence ID" value="NZ_CABKVG010000009.1"/>
</dbReference>
<evidence type="ECO:0000313" key="2">
    <source>
        <dbReference type="EMBL" id="UOO87980.1"/>
    </source>
</evidence>
<proteinExistence type="predicted"/>